<dbReference type="Proteomes" id="UP000462212">
    <property type="component" value="Unassembled WGS sequence"/>
</dbReference>
<feature type="binding site" description="axial binding residue" evidence="2">
    <location>
        <position position="498"/>
    </location>
    <ligand>
        <name>heme</name>
        <dbReference type="ChEBI" id="CHEBI:30413"/>
    </ligand>
    <ligandPart>
        <name>Fe</name>
        <dbReference type="ChEBI" id="CHEBI:18248"/>
    </ligandPart>
</feature>
<name>A0A8H8RPS8_9HELO</name>
<proteinExistence type="inferred from homology"/>
<gene>
    <name evidence="4" type="primary">CYP3A24</name>
    <name evidence="4" type="ORF">LSUB1_G003546</name>
</gene>
<dbReference type="GO" id="GO:0005506">
    <property type="term" value="F:iron ion binding"/>
    <property type="evidence" value="ECO:0007669"/>
    <property type="project" value="InterPro"/>
</dbReference>
<organism evidence="4 5">
    <name type="scientific">Lachnellula subtilissima</name>
    <dbReference type="NCBI Taxonomy" id="602034"/>
    <lineage>
        <taxon>Eukaryota</taxon>
        <taxon>Fungi</taxon>
        <taxon>Dikarya</taxon>
        <taxon>Ascomycota</taxon>
        <taxon>Pezizomycotina</taxon>
        <taxon>Leotiomycetes</taxon>
        <taxon>Helotiales</taxon>
        <taxon>Lachnaceae</taxon>
        <taxon>Lachnellula</taxon>
    </lineage>
</organism>
<comment type="caution">
    <text evidence="4">The sequence shown here is derived from an EMBL/GenBank/DDBJ whole genome shotgun (WGS) entry which is preliminary data.</text>
</comment>
<dbReference type="PRINTS" id="PR00385">
    <property type="entry name" value="P450"/>
</dbReference>
<protein>
    <submittedName>
        <fullName evidence="4">Cytochrome P450</fullName>
    </submittedName>
</protein>
<dbReference type="AlphaFoldDB" id="A0A8H8RPS8"/>
<reference evidence="4 5" key="1">
    <citation type="submission" date="2018-05" db="EMBL/GenBank/DDBJ databases">
        <title>Genome sequencing and assembly of the regulated plant pathogen Lachnellula willkommii and related sister species for the development of diagnostic species identification markers.</title>
        <authorList>
            <person name="Giroux E."/>
            <person name="Bilodeau G."/>
        </authorList>
    </citation>
    <scope>NUCLEOTIDE SEQUENCE [LARGE SCALE GENOMIC DNA]</scope>
    <source>
        <strain evidence="4 5">CBS 197.66</strain>
    </source>
</reference>
<dbReference type="PANTHER" id="PTHR24305">
    <property type="entry name" value="CYTOCHROME P450"/>
    <property type="match status" value="1"/>
</dbReference>
<dbReference type="InterPro" id="IPR036396">
    <property type="entry name" value="Cyt_P450_sf"/>
</dbReference>
<dbReference type="SUPFAM" id="SSF48264">
    <property type="entry name" value="Cytochrome P450"/>
    <property type="match status" value="1"/>
</dbReference>
<dbReference type="CDD" id="cd11070">
    <property type="entry name" value="CYP56-like"/>
    <property type="match status" value="1"/>
</dbReference>
<dbReference type="InterPro" id="IPR001128">
    <property type="entry name" value="Cyt_P450"/>
</dbReference>
<dbReference type="Gene3D" id="1.10.630.10">
    <property type="entry name" value="Cytochrome P450"/>
    <property type="match status" value="1"/>
</dbReference>
<comment type="cofactor">
    <cofactor evidence="2">
        <name>heme</name>
        <dbReference type="ChEBI" id="CHEBI:30413"/>
    </cofactor>
</comment>
<dbReference type="OrthoDB" id="1470350at2759"/>
<dbReference type="PANTHER" id="PTHR24305:SF166">
    <property type="entry name" value="CYTOCHROME P450 12A4, MITOCHONDRIAL-RELATED"/>
    <property type="match status" value="1"/>
</dbReference>
<dbReference type="InterPro" id="IPR002401">
    <property type="entry name" value="Cyt_P450_E_grp-I"/>
</dbReference>
<evidence type="ECO:0000256" key="2">
    <source>
        <dbReference type="PIRSR" id="PIRSR602401-1"/>
    </source>
</evidence>
<evidence type="ECO:0000313" key="5">
    <source>
        <dbReference type="Proteomes" id="UP000462212"/>
    </source>
</evidence>
<comment type="similarity">
    <text evidence="1">Belongs to the cytochrome P450 family.</text>
</comment>
<keyword evidence="5" id="KW-1185">Reference proteome</keyword>
<evidence type="ECO:0000256" key="3">
    <source>
        <dbReference type="SAM" id="SignalP"/>
    </source>
</evidence>
<accession>A0A8H8RPS8</accession>
<dbReference type="InterPro" id="IPR050121">
    <property type="entry name" value="Cytochrome_P450_monoxygenase"/>
</dbReference>
<dbReference type="PRINTS" id="PR00463">
    <property type="entry name" value="EP450I"/>
</dbReference>
<feature type="signal peptide" evidence="3">
    <location>
        <begin position="1"/>
        <end position="20"/>
    </location>
</feature>
<evidence type="ECO:0000313" key="4">
    <source>
        <dbReference type="EMBL" id="TVY39479.1"/>
    </source>
</evidence>
<dbReference type="EMBL" id="QGMJ01000226">
    <property type="protein sequence ID" value="TVY39479.1"/>
    <property type="molecule type" value="Genomic_DNA"/>
</dbReference>
<feature type="chain" id="PRO_5035003347" evidence="3">
    <location>
        <begin position="21"/>
        <end position="566"/>
    </location>
</feature>
<keyword evidence="3" id="KW-0732">Signal</keyword>
<dbReference type="GO" id="GO:0016705">
    <property type="term" value="F:oxidoreductase activity, acting on paired donors, with incorporation or reduction of molecular oxygen"/>
    <property type="evidence" value="ECO:0007669"/>
    <property type="project" value="InterPro"/>
</dbReference>
<keyword evidence="2" id="KW-0349">Heme</keyword>
<sequence>MISFLLAITALSYCLWGLVCLESNVRKARNLKIPVVRIPIDPNSIIWVIIQPSVWKLLEILPISWSAFPNFIRFSHRNWHFLEKSNPTQQLGPLWALVSPGGVHLHFSDPDAIQEILSRWRDFVRPIEKYQILAIYGPSVLTVNLEDWPRHRKAVAGPFSQANAEFVWGESLRQAKSMGRYWASHAQAGIPDMQQDLRTLSMNVLAAAAFRESYDFIGSVNLKDRKFNTENYRDSLYIVHKYLILLLLIPFRILTARFLPRSLGDIGRAALSLKTSMMNIINEESIAIGEGTSSYDGMIPSLVRVLDTNNAQDQETKDFPTRVKRDRLSVEEIMGNVFVMNIAGHDTTANTLAFTVMLLASNPDVQDWLREELIPVIGDKPLEDWDYSLFEDLKRCQAVLLETLRLYAPITGLPKMTSKTIETFHVGKHVLTIPPGIEIFPMLLGIQTDPRFWVDPYVWKPSRWILSSKTTASYTNEERLFVPQKGTYFPWSEGPQSCIGKKFSQVEVVAFLACLFKEHHILPIPKADETKIDARKRAQECANDVNYNLLLKMSHPSRVKLECVKT</sequence>
<dbReference type="GO" id="GO:0020037">
    <property type="term" value="F:heme binding"/>
    <property type="evidence" value="ECO:0007669"/>
    <property type="project" value="InterPro"/>
</dbReference>
<evidence type="ECO:0000256" key="1">
    <source>
        <dbReference type="ARBA" id="ARBA00010617"/>
    </source>
</evidence>
<dbReference type="Pfam" id="PF00067">
    <property type="entry name" value="p450"/>
    <property type="match status" value="1"/>
</dbReference>
<keyword evidence="2" id="KW-0479">Metal-binding</keyword>
<dbReference type="GO" id="GO:0004497">
    <property type="term" value="F:monooxygenase activity"/>
    <property type="evidence" value="ECO:0007669"/>
    <property type="project" value="InterPro"/>
</dbReference>
<keyword evidence="2" id="KW-0408">Iron</keyword>